<protein>
    <submittedName>
        <fullName evidence="1">Peptidoglycan-binding protein</fullName>
    </submittedName>
</protein>
<keyword evidence="2" id="KW-1185">Reference proteome</keyword>
<dbReference type="KEGG" id="sphi:TS85_11175"/>
<accession>A0A7U4J8Q3</accession>
<dbReference type="InterPro" id="IPR023346">
    <property type="entry name" value="Lysozyme-like_dom_sf"/>
</dbReference>
<dbReference type="EMBL" id="CP010836">
    <property type="protein sequence ID" value="AJP72232.1"/>
    <property type="molecule type" value="Genomic_DNA"/>
</dbReference>
<dbReference type="RefSeq" id="WP_044332212.1">
    <property type="nucleotide sequence ID" value="NZ_CP010836.1"/>
</dbReference>
<evidence type="ECO:0000313" key="2">
    <source>
        <dbReference type="Proteomes" id="UP000032300"/>
    </source>
</evidence>
<proteinExistence type="predicted"/>
<reference evidence="1 2" key="2">
    <citation type="submission" date="2015-02" db="EMBL/GenBank/DDBJ databases">
        <title>The complete genome of Sphingomonas hengshuiensis sp. WHSC-8 isolated from soil of Hengshui Lake.</title>
        <authorList>
            <person name="Wei S."/>
            <person name="Guo J."/>
            <person name="Su C."/>
            <person name="Wu R."/>
            <person name="Zhang Z."/>
            <person name="Liang K."/>
            <person name="Li H."/>
            <person name="Wang T."/>
            <person name="Liu H."/>
            <person name="Zhang C."/>
            <person name="Li Z."/>
            <person name="Wang Q."/>
            <person name="Meng J."/>
        </authorList>
    </citation>
    <scope>NUCLEOTIDE SEQUENCE [LARGE SCALE GENOMIC DNA]</scope>
    <source>
        <strain evidence="1 2">WHSC-8</strain>
    </source>
</reference>
<evidence type="ECO:0000313" key="1">
    <source>
        <dbReference type="EMBL" id="AJP72232.1"/>
    </source>
</evidence>
<dbReference type="OrthoDB" id="8477976at2"/>
<dbReference type="SUPFAM" id="SSF53955">
    <property type="entry name" value="Lysozyme-like"/>
    <property type="match status" value="1"/>
</dbReference>
<name>A0A7U4J8Q3_9SPHN</name>
<dbReference type="Proteomes" id="UP000032300">
    <property type="component" value="Chromosome"/>
</dbReference>
<dbReference type="AlphaFoldDB" id="A0A7U4J8Q3"/>
<reference evidence="1 2" key="1">
    <citation type="journal article" date="2015" name="Int. J. Syst. Evol. Microbiol.">
        <title>Sphingomonas hengshuiensis sp. nov., isolated from lake wetland.</title>
        <authorList>
            <person name="Wei S."/>
            <person name="Wang T."/>
            <person name="Liu H."/>
            <person name="Zhang C."/>
            <person name="Guo J."/>
            <person name="Wang Q."/>
            <person name="Liang K."/>
            <person name="Zhang Z."/>
        </authorList>
    </citation>
    <scope>NUCLEOTIDE SEQUENCE [LARGE SCALE GENOMIC DNA]</scope>
    <source>
        <strain evidence="1 2">WHSC-8</strain>
    </source>
</reference>
<sequence>MIPRPDLGTLTPTQRAQVIYTEARSELSSRLWRAALGDADQPARDGGSITSPGMAIDSLLELVRGKPQAEAAMPAPALAGAQEAPTGHCACTCTCACHANRSHAADPGARDVLSAPAAMARAPIAGIAETAMQLGSNARFAGAFAVAAQRSGIPASALAAIVDAEAAKGRDGSWNIHSRNPRSSAAGLGQFLSGTWQDLAQTKGSWLNDEAARRGWLDPQGKVDPASRAELLALRYDPAAAIVSIGDLAKLNLDRLEKSGVRVRADSETLAKAAYLSHHLGLGDARRFLAGGIDSDRARTLLAAQIGSDAAQQRIASTGDASAAHRQWLLGFINDRIKPQQFANS</sequence>
<organism evidence="1 2">
    <name type="scientific">Sphingomonas hengshuiensis</name>
    <dbReference type="NCBI Taxonomy" id="1609977"/>
    <lineage>
        <taxon>Bacteria</taxon>
        <taxon>Pseudomonadati</taxon>
        <taxon>Pseudomonadota</taxon>
        <taxon>Alphaproteobacteria</taxon>
        <taxon>Sphingomonadales</taxon>
        <taxon>Sphingomonadaceae</taxon>
        <taxon>Sphingomonas</taxon>
    </lineage>
</organism>
<dbReference type="Gene3D" id="1.10.530.10">
    <property type="match status" value="1"/>
</dbReference>
<gene>
    <name evidence="1" type="ORF">TS85_11175</name>
</gene>